<feature type="compositionally biased region" description="Polar residues" evidence="1">
    <location>
        <begin position="49"/>
        <end position="63"/>
    </location>
</feature>
<organism evidence="2 3">
    <name type="scientific">Cerrena zonata</name>
    <dbReference type="NCBI Taxonomy" id="2478898"/>
    <lineage>
        <taxon>Eukaryota</taxon>
        <taxon>Fungi</taxon>
        <taxon>Dikarya</taxon>
        <taxon>Basidiomycota</taxon>
        <taxon>Agaricomycotina</taxon>
        <taxon>Agaricomycetes</taxon>
        <taxon>Polyporales</taxon>
        <taxon>Cerrenaceae</taxon>
        <taxon>Cerrena</taxon>
    </lineage>
</organism>
<feature type="compositionally biased region" description="Basic and acidic residues" evidence="1">
    <location>
        <begin position="709"/>
        <end position="725"/>
    </location>
</feature>
<feature type="region of interest" description="Disordered" evidence="1">
    <location>
        <begin position="107"/>
        <end position="136"/>
    </location>
</feature>
<feature type="compositionally biased region" description="Polar residues" evidence="1">
    <location>
        <begin position="850"/>
        <end position="885"/>
    </location>
</feature>
<feature type="compositionally biased region" description="Basic and acidic residues" evidence="1">
    <location>
        <begin position="760"/>
        <end position="776"/>
    </location>
</feature>
<feature type="compositionally biased region" description="Polar residues" evidence="1">
    <location>
        <begin position="786"/>
        <end position="808"/>
    </location>
</feature>
<dbReference type="Proteomes" id="UP001385951">
    <property type="component" value="Unassembled WGS sequence"/>
</dbReference>
<feature type="compositionally biased region" description="Low complexity" evidence="1">
    <location>
        <begin position="938"/>
        <end position="976"/>
    </location>
</feature>
<reference evidence="2 3" key="1">
    <citation type="submission" date="2022-09" db="EMBL/GenBank/DDBJ databases">
        <authorList>
            <person name="Palmer J.M."/>
        </authorList>
    </citation>
    <scope>NUCLEOTIDE SEQUENCE [LARGE SCALE GENOMIC DNA]</scope>
    <source>
        <strain evidence="2 3">DSM 7382</strain>
    </source>
</reference>
<feature type="compositionally biased region" description="Basic and acidic residues" evidence="1">
    <location>
        <begin position="584"/>
        <end position="621"/>
    </location>
</feature>
<feature type="compositionally biased region" description="Low complexity" evidence="1">
    <location>
        <begin position="886"/>
        <end position="901"/>
    </location>
</feature>
<gene>
    <name evidence="2" type="ORF">QCA50_002300</name>
</gene>
<feature type="region of interest" description="Disordered" evidence="1">
    <location>
        <begin position="1109"/>
        <end position="1128"/>
    </location>
</feature>
<feature type="compositionally biased region" description="Low complexity" evidence="1">
    <location>
        <begin position="311"/>
        <end position="328"/>
    </location>
</feature>
<feature type="compositionally biased region" description="Gly residues" evidence="1">
    <location>
        <begin position="1114"/>
        <end position="1124"/>
    </location>
</feature>
<feature type="region of interest" description="Disordered" evidence="1">
    <location>
        <begin position="170"/>
        <end position="1098"/>
    </location>
</feature>
<feature type="region of interest" description="Disordered" evidence="1">
    <location>
        <begin position="34"/>
        <end position="70"/>
    </location>
</feature>
<keyword evidence="3" id="KW-1185">Reference proteome</keyword>
<feature type="compositionally biased region" description="Polar residues" evidence="1">
    <location>
        <begin position="277"/>
        <end position="309"/>
    </location>
</feature>
<evidence type="ECO:0000313" key="2">
    <source>
        <dbReference type="EMBL" id="KAK7695110.1"/>
    </source>
</evidence>
<protein>
    <submittedName>
        <fullName evidence="2">Uncharacterized protein</fullName>
    </submittedName>
</protein>
<feature type="compositionally biased region" description="Polar residues" evidence="1">
    <location>
        <begin position="655"/>
        <end position="696"/>
    </location>
</feature>
<sequence>MSLASMLREHGTQRPSVFEILNHVHTLRGTKSRFTYSLPPRQPPLSPRTATSAPLQTLSPNIMSSSSSANPLDDLVTYKPRQSPAKNAGVEAREKVLEAIAPMRRGRPASAVLSTPPPSPRKEKSSIPLGQDAKFSADDDRVWRGVRGHKSGMATFGGGANLGSSNNNSSDAWGFNGREKAGNSSDVPKGFDNDFSSFGKGFGDSFQPSRSPLPSPKPLQFQPHSQSPRPTPSPSKPTPSPRLQPKDAFDGLGLVSAPPPPTLGEARRVRTGMANLGGTSSTDASRSTAHYLNTPSTGQGLGIGTNSTMYRPPSSHSPMPTTSSKPPRSASPQVDPWKPHGKQPSTSSRQPGELSAEERFPSLEDLDREFTSPSPVSFSKDKLTHTTSQPSSAERIAEKSHAARPSSRGPTGGLRLGNLLGSNGTGTAPSSGNRYDGVRSQQVTGAAMRESRIAASRQPSQNWTPGDYLTGGKDAPASPTRPALTRRHRSSVTIKQPQQVPPPENMFSPTSQLSPPALPPRPSASPRQEPRDWLTGASDDESQSQPVLRDSPSKRASFIEKSPVLIQKPLEAVTGEQDWPTTLELEKEFQQQQEKERKRERERDRETEREILRKAEREKNRTRAPSPTKASKAFVTRTGTGASTAGLSLPRVDTKTATQRTGGASPSGLTSNWSPIESNSRPSSPLKRGSTSSSSDDGPEDANFVTKGTHREKTKEHDGIKKGTDKPVPARGELQRRRRTRSKGRQNSVHDLVDLWGGGLDKDPNAPRAKSPDKRASVIMPAPKPSSLTKPIRTSSPQPLISMSTSNDPPLGSTSSRFIPPRPPSSHQYRKEPSNKPAPGARALPAPIPSHTSVGRSRPQSMIVSPTNRNTTIDSKNNTPFPASISSPSPQQQQSLSLPPQDARAKRSARRSSISDMVLRYEAIGSKQGPDSPPTAPTPAAKPAGLGVKVASSATGVTGTTGPSKSTSASSPSSAALRFPKLSPTNSPVLSKASLSVPEDAGQGSTSSQKNMLAKGRTSPAPSITGLPNRGSAKASDTNTTIANGLPRRTSPLLTRKPSPSVPSPEPVPASVPSPRKAVSPGEEVVRSPSPEKPYVGVSSLIDRWQRAVDGSEGSTGAGRGGAPRGLEGVCREEDDRLDKKVCYA</sequence>
<evidence type="ECO:0000256" key="1">
    <source>
        <dbReference type="SAM" id="MobiDB-lite"/>
    </source>
</evidence>
<dbReference type="AlphaFoldDB" id="A0AAW0GYQ5"/>
<feature type="compositionally biased region" description="Low complexity" evidence="1">
    <location>
        <begin position="416"/>
        <end position="427"/>
    </location>
</feature>
<feature type="compositionally biased region" description="Pro residues" evidence="1">
    <location>
        <begin position="1060"/>
        <end position="1072"/>
    </location>
</feature>
<feature type="compositionally biased region" description="Low complexity" evidence="1">
    <location>
        <begin position="218"/>
        <end position="228"/>
    </location>
</feature>
<name>A0AAW0GYQ5_9APHY</name>
<feature type="compositionally biased region" description="Polar residues" evidence="1">
    <location>
        <begin position="428"/>
        <end position="444"/>
    </location>
</feature>
<evidence type="ECO:0000313" key="3">
    <source>
        <dbReference type="Proteomes" id="UP001385951"/>
    </source>
</evidence>
<feature type="compositionally biased region" description="Low complexity" evidence="1">
    <location>
        <begin position="193"/>
        <end position="210"/>
    </location>
</feature>
<dbReference type="EMBL" id="JASBNA010000002">
    <property type="protein sequence ID" value="KAK7695110.1"/>
    <property type="molecule type" value="Genomic_DNA"/>
</dbReference>
<accession>A0AAW0GYQ5</accession>
<proteinExistence type="predicted"/>
<comment type="caution">
    <text evidence="2">The sequence shown here is derived from an EMBL/GenBank/DDBJ whole genome shotgun (WGS) entry which is preliminary data.</text>
</comment>
<feature type="compositionally biased region" description="Pro residues" evidence="1">
    <location>
        <begin position="229"/>
        <end position="242"/>
    </location>
</feature>
<feature type="compositionally biased region" description="Polar residues" evidence="1">
    <location>
        <begin position="637"/>
        <end position="646"/>
    </location>
</feature>